<protein>
    <submittedName>
        <fullName evidence="1">Uncharacterized protein</fullName>
    </submittedName>
</protein>
<comment type="caution">
    <text evidence="1">The sequence shown here is derived from an EMBL/GenBank/DDBJ whole genome shotgun (WGS) entry which is preliminary data.</text>
</comment>
<name>A0ABW8IKK0_9GAMM</name>
<keyword evidence="2" id="KW-1185">Reference proteome</keyword>
<accession>A0ABW8IKK0</accession>
<evidence type="ECO:0000313" key="2">
    <source>
        <dbReference type="Proteomes" id="UP001620409"/>
    </source>
</evidence>
<dbReference type="Proteomes" id="UP001620409">
    <property type="component" value="Unassembled WGS sequence"/>
</dbReference>
<gene>
    <name evidence="1" type="ORF">ISP18_14075</name>
</gene>
<proteinExistence type="predicted"/>
<dbReference type="EMBL" id="JADIKI010000023">
    <property type="protein sequence ID" value="MFK2855724.1"/>
    <property type="molecule type" value="Genomic_DNA"/>
</dbReference>
<dbReference type="RefSeq" id="WP_380013102.1">
    <property type="nucleotide sequence ID" value="NZ_JADIKI010000023.1"/>
</dbReference>
<reference evidence="1 2" key="1">
    <citation type="submission" date="2020-10" db="EMBL/GenBank/DDBJ databases">
        <title>Phylogeny of dyella-like bacteria.</title>
        <authorList>
            <person name="Fu J."/>
        </authorList>
    </citation>
    <scope>NUCLEOTIDE SEQUENCE [LARGE SCALE GENOMIC DNA]</scope>
    <source>
        <strain evidence="1 2">DHG40</strain>
    </source>
</reference>
<organism evidence="1 2">
    <name type="scientific">Dyella humi</name>
    <dbReference type="NCBI Taxonomy" id="1770547"/>
    <lineage>
        <taxon>Bacteria</taxon>
        <taxon>Pseudomonadati</taxon>
        <taxon>Pseudomonadota</taxon>
        <taxon>Gammaproteobacteria</taxon>
        <taxon>Lysobacterales</taxon>
        <taxon>Rhodanobacteraceae</taxon>
        <taxon>Dyella</taxon>
    </lineage>
</organism>
<sequence length="80" mass="9311">MTLQEIEQRLADLQGAMPRLLQDNHGTEFWIEFLERADAIRDRVSLDLYDWVTERIYEVLVSYGISPPSQWILMAAARAS</sequence>
<evidence type="ECO:0000313" key="1">
    <source>
        <dbReference type="EMBL" id="MFK2855724.1"/>
    </source>
</evidence>